<protein>
    <submittedName>
        <fullName evidence="2">Uncharacterized protein</fullName>
    </submittedName>
</protein>
<name>A0A168A6E0_9HYPO</name>
<feature type="region of interest" description="Disordered" evidence="1">
    <location>
        <begin position="1"/>
        <end position="115"/>
    </location>
</feature>
<evidence type="ECO:0000313" key="2">
    <source>
        <dbReference type="EMBL" id="OAA68307.1"/>
    </source>
</evidence>
<accession>A0A168A6E0</accession>
<dbReference type="Proteomes" id="UP000076874">
    <property type="component" value="Unassembled WGS sequence"/>
</dbReference>
<feature type="compositionally biased region" description="Low complexity" evidence="1">
    <location>
        <begin position="177"/>
        <end position="191"/>
    </location>
</feature>
<sequence length="210" mass="21346">MPYMFDNPQPASEATPNPVHPGEEVHHGAGASVDSPSFAAPLLPNNGDTEAQHGHSTTVAGRAVSATASSSSTAAATATIDDSSSSIDLHGHGASAQSTPASAADDDGDNPRPVGAGDINIALLRMLVETRAEAPFARFATAHPELPSTRGDSSALFGRRTPSGMSSSVWACDGSCVSGRSSSRASVGSAATGDNQSEHGRNVRRRSFSH</sequence>
<organism evidence="2 3">
    <name type="scientific">Niveomyces insectorum RCEF 264</name>
    <dbReference type="NCBI Taxonomy" id="1081102"/>
    <lineage>
        <taxon>Eukaryota</taxon>
        <taxon>Fungi</taxon>
        <taxon>Dikarya</taxon>
        <taxon>Ascomycota</taxon>
        <taxon>Pezizomycotina</taxon>
        <taxon>Sordariomycetes</taxon>
        <taxon>Hypocreomycetidae</taxon>
        <taxon>Hypocreales</taxon>
        <taxon>Cordycipitaceae</taxon>
        <taxon>Niveomyces</taxon>
    </lineage>
</organism>
<comment type="caution">
    <text evidence="2">The sequence shown here is derived from an EMBL/GenBank/DDBJ whole genome shotgun (WGS) entry which is preliminary data.</text>
</comment>
<keyword evidence="3" id="KW-1185">Reference proteome</keyword>
<reference evidence="2 3" key="1">
    <citation type="journal article" date="2016" name="Genome Biol. Evol.">
        <title>Divergent and convergent evolution of fungal pathogenicity.</title>
        <authorList>
            <person name="Shang Y."/>
            <person name="Xiao G."/>
            <person name="Zheng P."/>
            <person name="Cen K."/>
            <person name="Zhan S."/>
            <person name="Wang C."/>
        </authorList>
    </citation>
    <scope>NUCLEOTIDE SEQUENCE [LARGE SCALE GENOMIC DNA]</scope>
    <source>
        <strain evidence="2 3">RCEF 264</strain>
    </source>
</reference>
<dbReference type="EMBL" id="AZHD01000001">
    <property type="protein sequence ID" value="OAA68307.1"/>
    <property type="molecule type" value="Genomic_DNA"/>
</dbReference>
<proteinExistence type="predicted"/>
<gene>
    <name evidence="2" type="ORF">SPI_00502</name>
</gene>
<dbReference type="AlphaFoldDB" id="A0A168A6E0"/>
<feature type="compositionally biased region" description="Low complexity" evidence="1">
    <location>
        <begin position="56"/>
        <end position="87"/>
    </location>
</feature>
<evidence type="ECO:0000313" key="3">
    <source>
        <dbReference type="Proteomes" id="UP000076874"/>
    </source>
</evidence>
<feature type="region of interest" description="Disordered" evidence="1">
    <location>
        <begin position="177"/>
        <end position="210"/>
    </location>
</feature>
<evidence type="ECO:0000256" key="1">
    <source>
        <dbReference type="SAM" id="MobiDB-lite"/>
    </source>
</evidence>